<evidence type="ECO:0000256" key="3">
    <source>
        <dbReference type="ARBA" id="ARBA00022989"/>
    </source>
</evidence>
<dbReference type="PANTHER" id="PTHR30441:SF8">
    <property type="entry name" value="DUF748 DOMAIN-CONTAINING PROTEIN"/>
    <property type="match status" value="1"/>
</dbReference>
<evidence type="ECO:0000256" key="2">
    <source>
        <dbReference type="ARBA" id="ARBA00022692"/>
    </source>
</evidence>
<dbReference type="GO" id="GO:0090313">
    <property type="term" value="P:regulation of protein targeting to membrane"/>
    <property type="evidence" value="ECO:0007669"/>
    <property type="project" value="TreeGrafter"/>
</dbReference>
<dbReference type="OrthoDB" id="680700at2"/>
<evidence type="ECO:0000256" key="5">
    <source>
        <dbReference type="SAM" id="Phobius"/>
    </source>
</evidence>
<reference evidence="7 8" key="1">
    <citation type="submission" date="2018-03" db="EMBL/GenBank/DDBJ databases">
        <title>Genomic Encyclopedia of Archaeal and Bacterial Type Strains, Phase II (KMG-II): from individual species to whole genera.</title>
        <authorList>
            <person name="Goeker M."/>
        </authorList>
    </citation>
    <scope>NUCLEOTIDE SEQUENCE [LARGE SCALE GENOMIC DNA]</scope>
    <source>
        <strain evidence="7 8">DSM 100214</strain>
    </source>
</reference>
<feature type="domain" description="Translocation and assembly module TamB C-terminal" evidence="6">
    <location>
        <begin position="1034"/>
        <end position="1462"/>
    </location>
</feature>
<evidence type="ECO:0000313" key="8">
    <source>
        <dbReference type="Proteomes" id="UP000247973"/>
    </source>
</evidence>
<gene>
    <name evidence="7" type="ORF">CLV62_11768</name>
</gene>
<proteinExistence type="predicted"/>
<dbReference type="InterPro" id="IPR007452">
    <property type="entry name" value="TamB_C"/>
</dbReference>
<dbReference type="Pfam" id="PF04357">
    <property type="entry name" value="TamB"/>
    <property type="match status" value="1"/>
</dbReference>
<organism evidence="7 8">
    <name type="scientific">Dysgonomonas alginatilytica</name>
    <dbReference type="NCBI Taxonomy" id="1605892"/>
    <lineage>
        <taxon>Bacteria</taxon>
        <taxon>Pseudomonadati</taxon>
        <taxon>Bacteroidota</taxon>
        <taxon>Bacteroidia</taxon>
        <taxon>Bacteroidales</taxon>
        <taxon>Dysgonomonadaceae</taxon>
        <taxon>Dysgonomonas</taxon>
    </lineage>
</organism>
<dbReference type="RefSeq" id="WP_110311259.1">
    <property type="nucleotide sequence ID" value="NZ_QICL01000017.1"/>
</dbReference>
<keyword evidence="8" id="KW-1185">Reference proteome</keyword>
<comment type="subcellular location">
    <subcellularLocation>
        <location evidence="1">Membrane</location>
        <topology evidence="1">Single-pass membrane protein</topology>
    </subcellularLocation>
</comment>
<evidence type="ECO:0000256" key="1">
    <source>
        <dbReference type="ARBA" id="ARBA00004167"/>
    </source>
</evidence>
<name>A0A2V3PLR5_9BACT</name>
<evidence type="ECO:0000259" key="6">
    <source>
        <dbReference type="Pfam" id="PF04357"/>
    </source>
</evidence>
<dbReference type="EMBL" id="QICL01000017">
    <property type="protein sequence ID" value="PXV62852.1"/>
    <property type="molecule type" value="Genomic_DNA"/>
</dbReference>
<dbReference type="GO" id="GO:0005886">
    <property type="term" value="C:plasma membrane"/>
    <property type="evidence" value="ECO:0007669"/>
    <property type="project" value="InterPro"/>
</dbReference>
<feature type="transmembrane region" description="Helical" evidence="5">
    <location>
        <begin position="26"/>
        <end position="45"/>
    </location>
</feature>
<dbReference type="Proteomes" id="UP000247973">
    <property type="component" value="Unassembled WGS sequence"/>
</dbReference>
<keyword evidence="3 5" id="KW-1133">Transmembrane helix</keyword>
<evidence type="ECO:0000313" key="7">
    <source>
        <dbReference type="EMBL" id="PXV62852.1"/>
    </source>
</evidence>
<sequence length="1489" mass="165276">MDKEHKETETNKPPKRKNYIKKTFKVLTYIILSFIALIIILYGVLSIPAVQRKLVDFALGELRTILKTEVRIDGVSLRLFNHVNLKGVYVEDQAKDTLIYAGNLDVHISPWSLLRNKLLINEIELEDVTANLSQQTSRSDFNFQFIIDAFSSSDTTAVDTTKSSLIIDIVDVTLKNARLRYDILSDTITPGVFNSSHINISDLNANLKLPSIDPENLNITLVSLALKEQTGLEIKELKAHLTSDKTIYYLADASLNLPNSVLKIPSAHYNMSTNDVALITEQSKLSPLDLVPFMPGLKYLQHDIMLETSIKGKLPLVNIENLLLSYGDETNIKANGSISNYERYDLADLSLDITNFLITPDAIVDFAKLGDSTFVAPDMLKTLGNIRLNGNLNGKLSNLNIKAEAWARQGSIQMLATGSVDTTFQNYNVRARLQTQNFNLGSLLANPELGRLSMNLNLNASQTPRQALRADVRGQVNGLQYHRQNYSNIPFTAYYNSAKMGAWIKADLPAGKLEAKADMTQTKIPTIDIDMSVEKLQVDRFIDSLQWKNPLLSFHLKGNIIGLDPAKIQGDVVVEDFVFSRDSLSFIPGRIELKAGFRDESKKFITLHTSLLNADIEGEYNFMTLSDEIAILMNQYLPGIFPQPKYKRQKSMQNNFTFSLALDNTENLSETFDLPANVIKPMIISGVVNTKENKFKAIADIPLVEYGTLSIQNTRIDMANTDTLMNLLANTIISTGSEKVKFGLTTNIESDTINALLTAKTDSGSISIDGSIKALANLRTSETGEMISYVRLSPTDMNVGKLKMTLMPAEITNEGTRTTISNFGFTVGNNRMLSRFFGVDGVISDQPTDTLNVSFFNAHLGDIFQAFDINNVSTIADGNIKVMNVLSTPELYTNNMTLSNIIVFNDTLGDLTIKSRWSEEAGAIALQAKLQKVNSQSELAGWVYPDRDSLRLKLNIDKLDIAWIQPFVPDMLNRASGSISTGLNVTGRISAPLVHGWVGVNDAYLGIDYTNVTYHISDTISIEPDKIGFDNLIVEDSYKNKATISALVTHTNFEDMKYTLDMKLNNLLVLNTANRTDSLFYGKVFASGTVNVKGSDDLIDMKMKITNGRNSTLNVQIPQTSQASVFQSIVYINVPEQNTIDQITAEIQKTLPLRLSVDLTVTPDFQMGVVINPVTGDAMQVKGSGLIKFSYDMQSEAMNAFGDYTVSDGSVRLRLQNIKTIEFRIREGSKLVFNGDPLKTNFDITAFRRVTRADLTVLDRSFGDDPNNSPRVDVDAELMIKGNMDKMDLKYDITLPNGTDEQRQRVRSLIATDEQKITQFAFLVATGSFHSNQTSVGGNVADGLLTSVASSALSSGLNSLLGNTLGDKWAVGANIASNDGSFSDMDMTVSLSRKFMEDKLEFNSNLGYRTDQSTADNSFIGDFDISYALSRNIKVKVFNQTNERLYRQAPTTQGVGLVYTKEAKRIKELFQAFKKRRKRPAKEVTESTK</sequence>
<keyword evidence="4 5" id="KW-0472">Membrane</keyword>
<dbReference type="InterPro" id="IPR052894">
    <property type="entry name" value="AsmA-related"/>
</dbReference>
<dbReference type="PANTHER" id="PTHR30441">
    <property type="entry name" value="DUF748 DOMAIN-CONTAINING PROTEIN"/>
    <property type="match status" value="1"/>
</dbReference>
<keyword evidence="2 5" id="KW-0812">Transmembrane</keyword>
<protein>
    <submittedName>
        <fullName evidence="7">Autotransporter translocation and assembly factor TamB</fullName>
    </submittedName>
</protein>
<dbReference type="GO" id="GO:0009306">
    <property type="term" value="P:protein secretion"/>
    <property type="evidence" value="ECO:0007669"/>
    <property type="project" value="InterPro"/>
</dbReference>
<comment type="caution">
    <text evidence="7">The sequence shown here is derived from an EMBL/GenBank/DDBJ whole genome shotgun (WGS) entry which is preliminary data.</text>
</comment>
<evidence type="ECO:0000256" key="4">
    <source>
        <dbReference type="ARBA" id="ARBA00023136"/>
    </source>
</evidence>
<accession>A0A2V3PLR5</accession>